<dbReference type="Pfam" id="PF18014">
    <property type="entry name" value="Acetyltransf_18"/>
    <property type="match status" value="1"/>
</dbReference>
<proteinExistence type="predicted"/>
<dbReference type="SUPFAM" id="SSF55729">
    <property type="entry name" value="Acyl-CoA N-acyltransferases (Nat)"/>
    <property type="match status" value="1"/>
</dbReference>
<feature type="domain" description="N-acetyltransferase" evidence="1">
    <location>
        <begin position="9"/>
        <end position="150"/>
    </location>
</feature>
<evidence type="ECO:0000259" key="1">
    <source>
        <dbReference type="PROSITE" id="PS51186"/>
    </source>
</evidence>
<dbReference type="AlphaFoldDB" id="A0A8E2FDC0"/>
<dbReference type="CDD" id="cd04301">
    <property type="entry name" value="NAT_SF"/>
    <property type="match status" value="1"/>
</dbReference>
<dbReference type="PROSITE" id="PS51186">
    <property type="entry name" value="GNAT"/>
    <property type="match status" value="1"/>
</dbReference>
<dbReference type="Pfam" id="PF00583">
    <property type="entry name" value="Acetyltransf_1"/>
    <property type="match status" value="1"/>
</dbReference>
<dbReference type="Gene3D" id="3.40.630.30">
    <property type="match status" value="1"/>
</dbReference>
<dbReference type="OrthoDB" id="5771378at2759"/>
<dbReference type="InterPro" id="IPR016181">
    <property type="entry name" value="Acyl_CoA_acyltransferase"/>
</dbReference>
<sequence>MAQIQTKDFIIRPAESLVEVHDLWWPLMQSLGWNRDENDTITHYTVSKNPGWLMAVPKDTTKPEGCIVPFTFVNGTGWIGYFIMNEAYRGKGWGRALFQAALESYAANGTTIVGLDGVEEQRKTYERRGFVATGLIRLMTRPSLKEIPLGNAEIKLADGEKLVDLREIPRKALVESDLAHSGFERPALWSDEALFHRSDLYGYAIVSSTDPSKLLGWIMVRRCERGHRFGPLYADSYEQASILLRVAMGKINTADGSMISEVFPNNPKAVQLFEALGWKWAGVDYHRMWLGGRAPREQQEGGRGEKGMYAIFDASEG</sequence>
<dbReference type="InterPro" id="IPR041496">
    <property type="entry name" value="YitH/HolE_GNAT"/>
</dbReference>
<name>A0A8E2FDC0_9PEZI</name>
<keyword evidence="3" id="KW-1185">Reference proteome</keyword>
<reference evidence="2 3" key="1">
    <citation type="journal article" date="2016" name="Nat. Commun.">
        <title>Ectomycorrhizal ecology is imprinted in the genome of the dominant symbiotic fungus Cenococcum geophilum.</title>
        <authorList>
            <consortium name="DOE Joint Genome Institute"/>
            <person name="Peter M."/>
            <person name="Kohler A."/>
            <person name="Ohm R.A."/>
            <person name="Kuo A."/>
            <person name="Krutzmann J."/>
            <person name="Morin E."/>
            <person name="Arend M."/>
            <person name="Barry K.W."/>
            <person name="Binder M."/>
            <person name="Choi C."/>
            <person name="Clum A."/>
            <person name="Copeland A."/>
            <person name="Grisel N."/>
            <person name="Haridas S."/>
            <person name="Kipfer T."/>
            <person name="LaButti K."/>
            <person name="Lindquist E."/>
            <person name="Lipzen A."/>
            <person name="Maire R."/>
            <person name="Meier B."/>
            <person name="Mihaltcheva S."/>
            <person name="Molinier V."/>
            <person name="Murat C."/>
            <person name="Poggeler S."/>
            <person name="Quandt C.A."/>
            <person name="Sperisen C."/>
            <person name="Tritt A."/>
            <person name="Tisserant E."/>
            <person name="Crous P.W."/>
            <person name="Henrissat B."/>
            <person name="Nehls U."/>
            <person name="Egli S."/>
            <person name="Spatafora J.W."/>
            <person name="Grigoriev I.V."/>
            <person name="Martin F.M."/>
        </authorList>
    </citation>
    <scope>NUCLEOTIDE SEQUENCE [LARGE SCALE GENOMIC DNA]</scope>
    <source>
        <strain evidence="2 3">CBS 207.34</strain>
    </source>
</reference>
<accession>A0A8E2FDC0</accession>
<dbReference type="InterPro" id="IPR000182">
    <property type="entry name" value="GNAT_dom"/>
</dbReference>
<dbReference type="EMBL" id="KV748557">
    <property type="protein sequence ID" value="OCL14576.1"/>
    <property type="molecule type" value="Genomic_DNA"/>
</dbReference>
<protein>
    <recommendedName>
        <fullName evidence="1">N-acetyltransferase domain-containing protein</fullName>
    </recommendedName>
</protein>
<evidence type="ECO:0000313" key="3">
    <source>
        <dbReference type="Proteomes" id="UP000250140"/>
    </source>
</evidence>
<dbReference type="Gene3D" id="3.40.630.90">
    <property type="match status" value="1"/>
</dbReference>
<evidence type="ECO:0000313" key="2">
    <source>
        <dbReference type="EMBL" id="OCL14576.1"/>
    </source>
</evidence>
<dbReference type="PANTHER" id="PTHR47237:SF1">
    <property type="entry name" value="SLL0310 PROTEIN"/>
    <property type="match status" value="1"/>
</dbReference>
<organism evidence="2 3">
    <name type="scientific">Glonium stellatum</name>
    <dbReference type="NCBI Taxonomy" id="574774"/>
    <lineage>
        <taxon>Eukaryota</taxon>
        <taxon>Fungi</taxon>
        <taxon>Dikarya</taxon>
        <taxon>Ascomycota</taxon>
        <taxon>Pezizomycotina</taxon>
        <taxon>Dothideomycetes</taxon>
        <taxon>Pleosporomycetidae</taxon>
        <taxon>Gloniales</taxon>
        <taxon>Gloniaceae</taxon>
        <taxon>Glonium</taxon>
    </lineage>
</organism>
<dbReference type="PANTHER" id="PTHR47237">
    <property type="entry name" value="SLL0310 PROTEIN"/>
    <property type="match status" value="1"/>
</dbReference>
<dbReference type="InterPro" id="IPR052729">
    <property type="entry name" value="Acyl/Acetyltrans_Enzymes"/>
</dbReference>
<dbReference type="Proteomes" id="UP000250140">
    <property type="component" value="Unassembled WGS sequence"/>
</dbReference>
<gene>
    <name evidence="2" type="ORF">AOQ84DRAFT_404495</name>
</gene>
<dbReference type="GO" id="GO:0016747">
    <property type="term" value="F:acyltransferase activity, transferring groups other than amino-acyl groups"/>
    <property type="evidence" value="ECO:0007669"/>
    <property type="project" value="InterPro"/>
</dbReference>